<evidence type="ECO:0000256" key="3">
    <source>
        <dbReference type="ARBA" id="ARBA00022691"/>
    </source>
</evidence>
<accession>A0ABD1L1M5</accession>
<proteinExistence type="predicted"/>
<dbReference type="PROSITE" id="PS51683">
    <property type="entry name" value="SAM_OMT_II"/>
    <property type="match status" value="1"/>
</dbReference>
<evidence type="ECO:0000256" key="1">
    <source>
        <dbReference type="ARBA" id="ARBA00022603"/>
    </source>
</evidence>
<dbReference type="GO" id="GO:0032259">
    <property type="term" value="P:methylation"/>
    <property type="evidence" value="ECO:0007669"/>
    <property type="project" value="UniProtKB-KW"/>
</dbReference>
<keyword evidence="1" id="KW-0489">Methyltransferase</keyword>
<keyword evidence="3" id="KW-0949">S-adenosyl-L-methionine</keyword>
<reference evidence="5 6" key="1">
    <citation type="submission" date="2024-08" db="EMBL/GenBank/DDBJ databases">
        <title>Insights into the chromosomal genome structure of Flemingia macrophylla.</title>
        <authorList>
            <person name="Ding Y."/>
            <person name="Zhao Y."/>
            <person name="Bi W."/>
            <person name="Wu M."/>
            <person name="Zhao G."/>
            <person name="Gong Y."/>
            <person name="Li W."/>
            <person name="Zhang P."/>
        </authorList>
    </citation>
    <scope>NUCLEOTIDE SEQUENCE [LARGE SCALE GENOMIC DNA]</scope>
    <source>
        <strain evidence="5">DYQJB</strain>
        <tissue evidence="5">Leaf</tissue>
    </source>
</reference>
<organism evidence="5 6">
    <name type="scientific">Flemingia macrophylla</name>
    <dbReference type="NCBI Taxonomy" id="520843"/>
    <lineage>
        <taxon>Eukaryota</taxon>
        <taxon>Viridiplantae</taxon>
        <taxon>Streptophyta</taxon>
        <taxon>Embryophyta</taxon>
        <taxon>Tracheophyta</taxon>
        <taxon>Spermatophyta</taxon>
        <taxon>Magnoliopsida</taxon>
        <taxon>eudicotyledons</taxon>
        <taxon>Gunneridae</taxon>
        <taxon>Pentapetalae</taxon>
        <taxon>rosids</taxon>
        <taxon>fabids</taxon>
        <taxon>Fabales</taxon>
        <taxon>Fabaceae</taxon>
        <taxon>Papilionoideae</taxon>
        <taxon>50 kb inversion clade</taxon>
        <taxon>NPAAA clade</taxon>
        <taxon>indigoferoid/millettioid clade</taxon>
        <taxon>Phaseoleae</taxon>
        <taxon>Flemingia</taxon>
    </lineage>
</organism>
<comment type="caution">
    <text evidence="5">The sequence shown here is derived from an EMBL/GenBank/DDBJ whole genome shotgun (WGS) entry which is preliminary data.</text>
</comment>
<dbReference type="InterPro" id="IPR001077">
    <property type="entry name" value="COMT_C"/>
</dbReference>
<feature type="domain" description="O-methyltransferase C-terminal" evidence="4">
    <location>
        <begin position="57"/>
        <end position="267"/>
    </location>
</feature>
<keyword evidence="6" id="KW-1185">Reference proteome</keyword>
<dbReference type="EMBL" id="JBGMDY010000011">
    <property type="protein sequence ID" value="KAL2317404.1"/>
    <property type="molecule type" value="Genomic_DNA"/>
</dbReference>
<gene>
    <name evidence="5" type="ORF">Fmac_031280</name>
</gene>
<dbReference type="PANTHER" id="PTHR11746">
    <property type="entry name" value="O-METHYLTRANSFERASE"/>
    <property type="match status" value="1"/>
</dbReference>
<evidence type="ECO:0000259" key="4">
    <source>
        <dbReference type="Pfam" id="PF00891"/>
    </source>
</evidence>
<sequence length="287" mass="32500">MRVMVHSQFFSQHNVSEREEEVEYALTNTSQLLLKNHPMSVTPMLHYVLDPIMTKPWNHFSDWFKNGDATAFETANGILFWDYVSSNDSKFNNLFNDAMASDTQFVTNSLLNEKCKGVFIGLESLVDVGGGTGTMAKAIAKSFPLMQCTVLDLPHVVAGLQGNENLKYVEGDMFKAIPPADAILLKSILHDWNDEECIKILKNCKKAITMEGKKGKVIIIDMVVDEENRDDESFETQLFFDTVMLAFLNGKERSKKEWINLIYSTGFDDYKITPSLDGLRSLIEIFP</sequence>
<dbReference type="GO" id="GO:0008168">
    <property type="term" value="F:methyltransferase activity"/>
    <property type="evidence" value="ECO:0007669"/>
    <property type="project" value="UniProtKB-KW"/>
</dbReference>
<protein>
    <recommendedName>
        <fullName evidence="4">O-methyltransferase C-terminal domain-containing protein</fullName>
    </recommendedName>
</protein>
<dbReference type="AlphaFoldDB" id="A0ABD1L1M5"/>
<dbReference type="Gene3D" id="3.40.50.150">
    <property type="entry name" value="Vaccinia Virus protein VP39"/>
    <property type="match status" value="1"/>
</dbReference>
<evidence type="ECO:0000313" key="6">
    <source>
        <dbReference type="Proteomes" id="UP001603857"/>
    </source>
</evidence>
<evidence type="ECO:0000313" key="5">
    <source>
        <dbReference type="EMBL" id="KAL2317404.1"/>
    </source>
</evidence>
<keyword evidence="2" id="KW-0808">Transferase</keyword>
<evidence type="ECO:0000256" key="2">
    <source>
        <dbReference type="ARBA" id="ARBA00022679"/>
    </source>
</evidence>
<dbReference type="SUPFAM" id="SSF53335">
    <property type="entry name" value="S-adenosyl-L-methionine-dependent methyltransferases"/>
    <property type="match status" value="1"/>
</dbReference>
<dbReference type="FunFam" id="3.40.50.150:FF:000057">
    <property type="entry name" value="O-methyltransferase ZRP4"/>
    <property type="match status" value="1"/>
</dbReference>
<dbReference type="Proteomes" id="UP001603857">
    <property type="component" value="Unassembled WGS sequence"/>
</dbReference>
<dbReference type="CDD" id="cd02440">
    <property type="entry name" value="AdoMet_MTases"/>
    <property type="match status" value="1"/>
</dbReference>
<name>A0ABD1L1M5_9FABA</name>
<dbReference type="Pfam" id="PF00891">
    <property type="entry name" value="Methyltransf_2"/>
    <property type="match status" value="1"/>
</dbReference>
<dbReference type="InterPro" id="IPR029063">
    <property type="entry name" value="SAM-dependent_MTases_sf"/>
</dbReference>
<dbReference type="InterPro" id="IPR016461">
    <property type="entry name" value="COMT-like"/>
</dbReference>